<dbReference type="Proteomes" id="UP000464178">
    <property type="component" value="Chromosome"/>
</dbReference>
<protein>
    <recommendedName>
        <fullName evidence="2">HTH cro/C1-type domain-containing protein</fullName>
    </recommendedName>
</protein>
<dbReference type="KEGG" id="gms:SOIL9_55430"/>
<dbReference type="GO" id="GO:0003677">
    <property type="term" value="F:DNA binding"/>
    <property type="evidence" value="ECO:0007669"/>
    <property type="project" value="UniProtKB-KW"/>
</dbReference>
<sequence>MTFGKNLKRLRAQRGWSQSAAARVAGIAYRSYQNWEGGSREPRLDALKKLADAFGVSADVLLADPQPVNEVEVAK</sequence>
<keyword evidence="1 3" id="KW-0238">DNA-binding</keyword>
<dbReference type="AlphaFoldDB" id="A0A6P2CTA3"/>
<dbReference type="InterPro" id="IPR010982">
    <property type="entry name" value="Lambda_DNA-bd_dom_sf"/>
</dbReference>
<dbReference type="InterPro" id="IPR001387">
    <property type="entry name" value="Cro/C1-type_HTH"/>
</dbReference>
<evidence type="ECO:0000313" key="4">
    <source>
        <dbReference type="Proteomes" id="UP000464178"/>
    </source>
</evidence>
<gene>
    <name evidence="3" type="ORF">SOIL9_55430</name>
</gene>
<dbReference type="PANTHER" id="PTHR46558">
    <property type="entry name" value="TRACRIPTIONAL REGULATORY PROTEIN-RELATED-RELATED"/>
    <property type="match status" value="1"/>
</dbReference>
<dbReference type="SUPFAM" id="SSF47413">
    <property type="entry name" value="lambda repressor-like DNA-binding domains"/>
    <property type="match status" value="1"/>
</dbReference>
<dbReference type="Gene3D" id="1.10.260.40">
    <property type="entry name" value="lambda repressor-like DNA-binding domains"/>
    <property type="match status" value="1"/>
</dbReference>
<dbReference type="PANTHER" id="PTHR46558:SF14">
    <property type="entry name" value="HTH-TYPE TRANSCRIPTIONAL REGULATOR ANSR"/>
    <property type="match status" value="1"/>
</dbReference>
<evidence type="ECO:0000256" key="1">
    <source>
        <dbReference type="ARBA" id="ARBA00023125"/>
    </source>
</evidence>
<dbReference type="EMBL" id="LR593886">
    <property type="protein sequence ID" value="VTR92171.1"/>
    <property type="molecule type" value="Genomic_DNA"/>
</dbReference>
<feature type="domain" description="HTH cro/C1-type" evidence="2">
    <location>
        <begin position="7"/>
        <end position="61"/>
    </location>
</feature>
<keyword evidence="4" id="KW-1185">Reference proteome</keyword>
<dbReference type="PROSITE" id="PS50943">
    <property type="entry name" value="HTH_CROC1"/>
    <property type="match status" value="1"/>
</dbReference>
<dbReference type="RefSeq" id="WP_162667073.1">
    <property type="nucleotide sequence ID" value="NZ_LR593886.1"/>
</dbReference>
<dbReference type="Pfam" id="PF01381">
    <property type="entry name" value="HTH_3"/>
    <property type="match status" value="1"/>
</dbReference>
<dbReference type="SMART" id="SM00530">
    <property type="entry name" value="HTH_XRE"/>
    <property type="match status" value="1"/>
</dbReference>
<evidence type="ECO:0000259" key="2">
    <source>
        <dbReference type="PROSITE" id="PS50943"/>
    </source>
</evidence>
<dbReference type="CDD" id="cd00093">
    <property type="entry name" value="HTH_XRE"/>
    <property type="match status" value="1"/>
</dbReference>
<evidence type="ECO:0000313" key="3">
    <source>
        <dbReference type="EMBL" id="VTR92171.1"/>
    </source>
</evidence>
<organism evidence="3 4">
    <name type="scientific">Gemmata massiliana</name>
    <dbReference type="NCBI Taxonomy" id="1210884"/>
    <lineage>
        <taxon>Bacteria</taxon>
        <taxon>Pseudomonadati</taxon>
        <taxon>Planctomycetota</taxon>
        <taxon>Planctomycetia</taxon>
        <taxon>Gemmatales</taxon>
        <taxon>Gemmataceae</taxon>
        <taxon>Gemmata</taxon>
    </lineage>
</organism>
<name>A0A6P2CTA3_9BACT</name>
<reference evidence="3 4" key="1">
    <citation type="submission" date="2019-05" db="EMBL/GenBank/DDBJ databases">
        <authorList>
            <consortium name="Science for Life Laboratories"/>
        </authorList>
    </citation>
    <scope>NUCLEOTIDE SEQUENCE [LARGE SCALE GENOMIC DNA]</scope>
    <source>
        <strain evidence="3">Soil9</strain>
    </source>
</reference>
<proteinExistence type="predicted"/>
<accession>A0A6P2CTA3</accession>